<dbReference type="EMBL" id="CP097503">
    <property type="protein sequence ID" value="URD83702.1"/>
    <property type="molecule type" value="Genomic_DNA"/>
</dbReference>
<reference evidence="5" key="1">
    <citation type="submission" date="2022-05" db="EMBL/GenBank/DDBJ databases">
        <title>The Musa troglodytarum L. genome provides insights into the mechanism of non-climacteric behaviour and enrichment of carotenoids.</title>
        <authorList>
            <person name="Wang J."/>
        </authorList>
    </citation>
    <scope>NUCLEOTIDE SEQUENCE</scope>
    <source>
        <tissue evidence="5">Leaf</tissue>
    </source>
</reference>
<feature type="compositionally biased region" description="Basic and acidic residues" evidence="4">
    <location>
        <begin position="886"/>
        <end position="913"/>
    </location>
</feature>
<accession>A0A9E7JJV8</accession>
<feature type="compositionally biased region" description="Basic and acidic residues" evidence="4">
    <location>
        <begin position="78"/>
        <end position="91"/>
    </location>
</feature>
<gene>
    <name evidence="5" type="ORF">MUK42_05630</name>
</gene>
<feature type="compositionally biased region" description="Basic and acidic residues" evidence="4">
    <location>
        <begin position="934"/>
        <end position="959"/>
    </location>
</feature>
<comment type="similarity">
    <text evidence="1">Belongs to the WEB family.</text>
</comment>
<dbReference type="PANTHER" id="PTHR23160:SF20">
    <property type="entry name" value="OS02G0439200 PROTEIN"/>
    <property type="match status" value="1"/>
</dbReference>
<feature type="region of interest" description="Disordered" evidence="4">
    <location>
        <begin position="847"/>
        <end position="959"/>
    </location>
</feature>
<dbReference type="InterPro" id="IPR008545">
    <property type="entry name" value="Web"/>
</dbReference>
<dbReference type="GO" id="GO:0007131">
    <property type="term" value="P:reciprocal meiotic recombination"/>
    <property type="evidence" value="ECO:0007669"/>
    <property type="project" value="TreeGrafter"/>
</dbReference>
<keyword evidence="2 3" id="KW-0175">Coiled coil</keyword>
<dbReference type="Proteomes" id="UP001055439">
    <property type="component" value="Chromosome 10"/>
</dbReference>
<feature type="coiled-coil region" evidence="3">
    <location>
        <begin position="677"/>
        <end position="722"/>
    </location>
</feature>
<feature type="region of interest" description="Disordered" evidence="4">
    <location>
        <begin position="44"/>
        <end position="108"/>
    </location>
</feature>
<evidence type="ECO:0000256" key="1">
    <source>
        <dbReference type="ARBA" id="ARBA00005485"/>
    </source>
</evidence>
<keyword evidence="6" id="KW-1185">Reference proteome</keyword>
<dbReference type="OrthoDB" id="6350175at2759"/>
<evidence type="ECO:0000313" key="5">
    <source>
        <dbReference type="EMBL" id="URD83702.1"/>
    </source>
</evidence>
<dbReference type="AlphaFoldDB" id="A0A9E7JJV8"/>
<evidence type="ECO:0000313" key="6">
    <source>
        <dbReference type="Proteomes" id="UP001055439"/>
    </source>
</evidence>
<name>A0A9E7JJV8_9LILI</name>
<feature type="region of interest" description="Disordered" evidence="4">
    <location>
        <begin position="974"/>
        <end position="1011"/>
    </location>
</feature>
<dbReference type="Pfam" id="PF05701">
    <property type="entry name" value="WEMBL"/>
    <property type="match status" value="2"/>
</dbReference>
<evidence type="ECO:0000256" key="2">
    <source>
        <dbReference type="ARBA" id="ARBA00023054"/>
    </source>
</evidence>
<dbReference type="Gene3D" id="1.10.287.1490">
    <property type="match status" value="1"/>
</dbReference>
<proteinExistence type="inferred from homology"/>
<evidence type="ECO:0000256" key="3">
    <source>
        <dbReference type="SAM" id="Coils"/>
    </source>
</evidence>
<feature type="compositionally biased region" description="Polar residues" evidence="4">
    <location>
        <begin position="974"/>
        <end position="983"/>
    </location>
</feature>
<organism evidence="5 6">
    <name type="scientific">Musa troglodytarum</name>
    <name type="common">fe'i banana</name>
    <dbReference type="NCBI Taxonomy" id="320322"/>
    <lineage>
        <taxon>Eukaryota</taxon>
        <taxon>Viridiplantae</taxon>
        <taxon>Streptophyta</taxon>
        <taxon>Embryophyta</taxon>
        <taxon>Tracheophyta</taxon>
        <taxon>Spermatophyta</taxon>
        <taxon>Magnoliopsida</taxon>
        <taxon>Liliopsida</taxon>
        <taxon>Zingiberales</taxon>
        <taxon>Musaceae</taxon>
        <taxon>Musa</taxon>
    </lineage>
</organism>
<feature type="coiled-coil region" evidence="3">
    <location>
        <begin position="271"/>
        <end position="411"/>
    </location>
</feature>
<sequence>MLRGFQFTVVIGLDLAIKVPIFSVDEEKEVAYIVRRSGLFEASVNKGTPATPRAGKLGRAGSAKADPASPFLQQSSRHSIDRSPKSVDPRPKTTTPDKQPRAAKGSELQTQLSAVQEDLKKAKEQLASVETEKSQILEELRSAKRSADEANDKLQDALVAQRIAEEAAEIDKFRADELEQAGIEATQKREEERQKELDTVRNQHAVDVAALVATTQELQRVKQELAMTTEAKNSALIHADDAMKIAEINADKVELLSREVSRLKTLLDSTLESKNNEASELVEKGMDLQAQLNLAQEDLKKINEQLLSVEIEKTHILEELNEVKRLADEENEKLKESLAAHKRAEDALETHKIRASELEQDSIKSAQKREEDWQKKLESIENHHALDVAALLSATEELEKLKHELTLAIDAKNTALSQACESTKTAEANAVKLELLSGEITHLKAVLDSKMELESEVFELKSELEKAKAAESRLVELGTLIEGLRIEVTDAKKAESDASHLMDEWKKKTELLEVQLDEANELRKTSSETLASATKQLEESNAVLQDKECEVAALRGQVESLKLDVARHKTELDESSQHLDIAQQEAAELGKMIAVLKSELQIVEEAKTHAQSNEKMATLNIQSLTEEKNKLESDLDITQSELEKVKKAMEGLASALHEVSTEARETQEKFLIKQSELKNSHAQIEELKVTIERNQENYDVALEKAKHEIACLQDTVQCFEMELENSRSAWDSKALDFVSSIKRSEEEIITMKTDVDKITDSLKKAELRVSAAKEEELRLLDKLKHLESEANAANIVAEEAKAESLLLKEMLLDKENELQNISQENDDLRIRETAALEKVKELSHMLSEATAKKPEENGEISSNSKQSDRTISVDPLEENTDDQDGEEKPESEAPSEKPEEHSMDKGVSEEEKTNNSAQEEEPLDAGGKTWENGKTTDKDLSTDREHETESTYDELDSKTDGVSFDVAFGLATDNIENGASSPDKQQQLQQKKKKAFMQKFGSLLKKKSNHK</sequence>
<evidence type="ECO:0000256" key="4">
    <source>
        <dbReference type="SAM" id="MobiDB-lite"/>
    </source>
</evidence>
<feature type="coiled-coil region" evidence="3">
    <location>
        <begin position="502"/>
        <end position="648"/>
    </location>
</feature>
<protein>
    <submittedName>
        <fullName evidence="5">Protein transport protein-related</fullName>
    </submittedName>
</protein>
<feature type="coiled-coil region" evidence="3">
    <location>
        <begin position="443"/>
        <end position="470"/>
    </location>
</feature>
<dbReference type="PANTHER" id="PTHR23160">
    <property type="entry name" value="SYNAPTONEMAL COMPLEX PROTEIN-RELATED"/>
    <property type="match status" value="1"/>
</dbReference>
<feature type="compositionally biased region" description="Acidic residues" evidence="4">
    <location>
        <begin position="875"/>
        <end position="885"/>
    </location>
</feature>
<feature type="coiled-coil region" evidence="3">
    <location>
        <begin position="755"/>
        <end position="831"/>
    </location>
</feature>